<accession>X1G2N1</accession>
<feature type="non-terminal residue" evidence="1">
    <location>
        <position position="1"/>
    </location>
</feature>
<feature type="non-terminal residue" evidence="1">
    <location>
        <position position="278"/>
    </location>
</feature>
<dbReference type="Gene3D" id="2.160.20.10">
    <property type="entry name" value="Single-stranded right-handed beta-helix, Pectin lyase-like"/>
    <property type="match status" value="1"/>
</dbReference>
<sequence length="278" mass="29586">GILVAFDSTPVVTNNTIECNQGPAIWIDKTSSILDEQRSPVLLEPSTVIQDTDEAFTFSEPWDSYSGGEYSGGTYMASCSTGATAQIRFSGTLISLTYCADSKSGIAEIDIDGIAYPSIDMYAPVGMSRMEKLIALELAPSEHVLTVTVSGERNPLSSSTCIVVDAVSVGGGLSTGQNQIIGSIVSWPPSSPEREGPSSDRVLLVPGDYSTIQEAIEAASNGDTIIVAPGTYRENLDFLGKRITLRSQNPDDVETVESTIIEAKESLFTVSIVRAETR</sequence>
<proteinExistence type="predicted"/>
<dbReference type="Gene3D" id="2.60.120.260">
    <property type="entry name" value="Galactose-binding domain-like"/>
    <property type="match status" value="1"/>
</dbReference>
<comment type="caution">
    <text evidence="1">The sequence shown here is derived from an EMBL/GenBank/DDBJ whole genome shotgun (WGS) entry which is preliminary data.</text>
</comment>
<organism evidence="1">
    <name type="scientific">marine sediment metagenome</name>
    <dbReference type="NCBI Taxonomy" id="412755"/>
    <lineage>
        <taxon>unclassified sequences</taxon>
        <taxon>metagenomes</taxon>
        <taxon>ecological metagenomes</taxon>
    </lineage>
</organism>
<dbReference type="InterPro" id="IPR011050">
    <property type="entry name" value="Pectin_lyase_fold/virulence"/>
</dbReference>
<evidence type="ECO:0000313" key="1">
    <source>
        <dbReference type="EMBL" id="GAH51482.1"/>
    </source>
</evidence>
<evidence type="ECO:0008006" key="2">
    <source>
        <dbReference type="Google" id="ProtNLM"/>
    </source>
</evidence>
<gene>
    <name evidence="1" type="ORF">S03H2_37825</name>
</gene>
<dbReference type="AlphaFoldDB" id="X1G2N1"/>
<dbReference type="InterPro" id="IPR012334">
    <property type="entry name" value="Pectin_lyas_fold"/>
</dbReference>
<name>X1G2N1_9ZZZZ</name>
<dbReference type="SUPFAM" id="SSF51126">
    <property type="entry name" value="Pectin lyase-like"/>
    <property type="match status" value="1"/>
</dbReference>
<dbReference type="EMBL" id="BARU01023297">
    <property type="protein sequence ID" value="GAH51482.1"/>
    <property type="molecule type" value="Genomic_DNA"/>
</dbReference>
<reference evidence="1" key="1">
    <citation type="journal article" date="2014" name="Front. Microbiol.">
        <title>High frequency of phylogenetically diverse reductive dehalogenase-homologous genes in deep subseafloor sedimentary metagenomes.</title>
        <authorList>
            <person name="Kawai M."/>
            <person name="Futagami T."/>
            <person name="Toyoda A."/>
            <person name="Takaki Y."/>
            <person name="Nishi S."/>
            <person name="Hori S."/>
            <person name="Arai W."/>
            <person name="Tsubouchi T."/>
            <person name="Morono Y."/>
            <person name="Uchiyama I."/>
            <person name="Ito T."/>
            <person name="Fujiyama A."/>
            <person name="Inagaki F."/>
            <person name="Takami H."/>
        </authorList>
    </citation>
    <scope>NUCLEOTIDE SEQUENCE</scope>
    <source>
        <strain evidence="1">Expedition CK06-06</strain>
    </source>
</reference>
<protein>
    <recommendedName>
        <fullName evidence="2">Right handed beta helix domain-containing protein</fullName>
    </recommendedName>
</protein>